<evidence type="ECO:0000256" key="2">
    <source>
        <dbReference type="ARBA" id="ARBA00022643"/>
    </source>
</evidence>
<dbReference type="SUPFAM" id="SSF51679">
    <property type="entry name" value="Bacterial luciferase-like"/>
    <property type="match status" value="1"/>
</dbReference>
<protein>
    <recommendedName>
        <fullName evidence="5">Luciferase-like domain-containing protein</fullName>
    </recommendedName>
</protein>
<evidence type="ECO:0000256" key="1">
    <source>
        <dbReference type="ARBA" id="ARBA00022630"/>
    </source>
</evidence>
<sequence length="307" mass="34228">MNLKIRIGFNPGFRTLYSGIQLKQFIDIGDKYDYDSIWLSDRFIGDDPLLEPTIALSLIAAYSTKLKFGTSVLALPLRNPVILAKQLATLDYLSNGRLLPAFGLGQHDPIQYKACGVDIKTRGSRANESIRLIRRLWTEERVTHQGSFFSVEGVSLLPKPCQKPAPAIWIGGRSKAAQRRTGMVGDGWLTSQTTPNEISAGIRFISSIAKSHNRNIDPNHIGTTMGFYISKRPLRDLPTQWSTPNERTDISPMEYTAIGTVDQIATKIKVFIKAGASKFVVRPLGRSEENLDQLSLFGQEIIPIFHK</sequence>
<dbReference type="GO" id="GO:0008726">
    <property type="term" value="F:alkanesulfonate monooxygenase activity"/>
    <property type="evidence" value="ECO:0007669"/>
    <property type="project" value="TreeGrafter"/>
</dbReference>
<reference evidence="6" key="1">
    <citation type="submission" date="2018-05" db="EMBL/GenBank/DDBJ databases">
        <authorList>
            <person name="Lanie J.A."/>
            <person name="Ng W.-L."/>
            <person name="Kazmierczak K.M."/>
            <person name="Andrzejewski T.M."/>
            <person name="Davidsen T.M."/>
            <person name="Wayne K.J."/>
            <person name="Tettelin H."/>
            <person name="Glass J.I."/>
            <person name="Rusch D."/>
            <person name="Podicherti R."/>
            <person name="Tsui H.-C.T."/>
            <person name="Winkler M.E."/>
        </authorList>
    </citation>
    <scope>NUCLEOTIDE SEQUENCE</scope>
</reference>
<evidence type="ECO:0000313" key="6">
    <source>
        <dbReference type="EMBL" id="SVB47731.1"/>
    </source>
</evidence>
<dbReference type="EMBL" id="UINC01043549">
    <property type="protein sequence ID" value="SVB47731.1"/>
    <property type="molecule type" value="Genomic_DNA"/>
</dbReference>
<dbReference type="Gene3D" id="3.20.20.30">
    <property type="entry name" value="Luciferase-like domain"/>
    <property type="match status" value="1"/>
</dbReference>
<dbReference type="Pfam" id="PF00296">
    <property type="entry name" value="Bac_luciferase"/>
    <property type="match status" value="1"/>
</dbReference>
<dbReference type="InterPro" id="IPR011251">
    <property type="entry name" value="Luciferase-like_dom"/>
</dbReference>
<evidence type="ECO:0000256" key="4">
    <source>
        <dbReference type="ARBA" id="ARBA00023033"/>
    </source>
</evidence>
<dbReference type="InterPro" id="IPR036661">
    <property type="entry name" value="Luciferase-like_sf"/>
</dbReference>
<proteinExistence type="predicted"/>
<gene>
    <name evidence="6" type="ORF">METZ01_LOCUS200585</name>
</gene>
<evidence type="ECO:0000256" key="3">
    <source>
        <dbReference type="ARBA" id="ARBA00023002"/>
    </source>
</evidence>
<accession>A0A382ECN7</accession>
<dbReference type="GO" id="GO:0046306">
    <property type="term" value="P:alkanesulfonate catabolic process"/>
    <property type="evidence" value="ECO:0007669"/>
    <property type="project" value="TreeGrafter"/>
</dbReference>
<keyword evidence="2" id="KW-0288">FMN</keyword>
<feature type="domain" description="Luciferase-like" evidence="5">
    <location>
        <begin position="27"/>
        <end position="227"/>
    </location>
</feature>
<dbReference type="AlphaFoldDB" id="A0A382ECN7"/>
<organism evidence="6">
    <name type="scientific">marine metagenome</name>
    <dbReference type="NCBI Taxonomy" id="408172"/>
    <lineage>
        <taxon>unclassified sequences</taxon>
        <taxon>metagenomes</taxon>
        <taxon>ecological metagenomes</taxon>
    </lineage>
</organism>
<keyword evidence="4" id="KW-0503">Monooxygenase</keyword>
<dbReference type="InterPro" id="IPR050172">
    <property type="entry name" value="SsuD_RutA_monooxygenase"/>
</dbReference>
<name>A0A382ECN7_9ZZZZ</name>
<dbReference type="PANTHER" id="PTHR42847:SF4">
    <property type="entry name" value="ALKANESULFONATE MONOOXYGENASE-RELATED"/>
    <property type="match status" value="1"/>
</dbReference>
<keyword evidence="3" id="KW-0560">Oxidoreductase</keyword>
<dbReference type="PANTHER" id="PTHR42847">
    <property type="entry name" value="ALKANESULFONATE MONOOXYGENASE"/>
    <property type="match status" value="1"/>
</dbReference>
<evidence type="ECO:0000259" key="5">
    <source>
        <dbReference type="Pfam" id="PF00296"/>
    </source>
</evidence>
<keyword evidence="1" id="KW-0285">Flavoprotein</keyword>